<reference evidence="2" key="1">
    <citation type="submission" date="2014-11" db="EMBL/GenBank/DDBJ databases">
        <authorList>
            <person name="Amaro Gonzalez C."/>
        </authorList>
    </citation>
    <scope>NUCLEOTIDE SEQUENCE</scope>
</reference>
<dbReference type="AlphaFoldDB" id="A0A0E9WZE3"/>
<reference evidence="2" key="2">
    <citation type="journal article" date="2015" name="Fish Shellfish Immunol.">
        <title>Early steps in the European eel (Anguilla anguilla)-Vibrio vulnificus interaction in the gills: Role of the RtxA13 toxin.</title>
        <authorList>
            <person name="Callol A."/>
            <person name="Pajuelo D."/>
            <person name="Ebbesson L."/>
            <person name="Teles M."/>
            <person name="MacKenzie S."/>
            <person name="Amaro C."/>
        </authorList>
    </citation>
    <scope>NUCLEOTIDE SEQUENCE</scope>
</reference>
<evidence type="ECO:0000313" key="2">
    <source>
        <dbReference type="EMBL" id="JAH95581.1"/>
    </source>
</evidence>
<keyword evidence="1" id="KW-0812">Transmembrane</keyword>
<sequence>MQSEKNGSAREIGHTKNHTLLALSLALIQSIYIFSIYFYFLFLLYTNRSEREGRVLLIMKHMQAVPKVVFLSFFLH</sequence>
<name>A0A0E9WZE3_ANGAN</name>
<feature type="transmembrane region" description="Helical" evidence="1">
    <location>
        <begin position="20"/>
        <end position="45"/>
    </location>
</feature>
<dbReference type="EMBL" id="GBXM01012996">
    <property type="protein sequence ID" value="JAH95581.1"/>
    <property type="molecule type" value="Transcribed_RNA"/>
</dbReference>
<keyword evidence="1" id="KW-1133">Transmembrane helix</keyword>
<evidence type="ECO:0000256" key="1">
    <source>
        <dbReference type="SAM" id="Phobius"/>
    </source>
</evidence>
<proteinExistence type="predicted"/>
<keyword evidence="1" id="KW-0472">Membrane</keyword>
<organism evidence="2">
    <name type="scientific">Anguilla anguilla</name>
    <name type="common">European freshwater eel</name>
    <name type="synonym">Muraena anguilla</name>
    <dbReference type="NCBI Taxonomy" id="7936"/>
    <lineage>
        <taxon>Eukaryota</taxon>
        <taxon>Metazoa</taxon>
        <taxon>Chordata</taxon>
        <taxon>Craniata</taxon>
        <taxon>Vertebrata</taxon>
        <taxon>Euteleostomi</taxon>
        <taxon>Actinopterygii</taxon>
        <taxon>Neopterygii</taxon>
        <taxon>Teleostei</taxon>
        <taxon>Anguilliformes</taxon>
        <taxon>Anguillidae</taxon>
        <taxon>Anguilla</taxon>
    </lineage>
</organism>
<protein>
    <submittedName>
        <fullName evidence="2">Uncharacterized protein</fullName>
    </submittedName>
</protein>
<accession>A0A0E9WZE3</accession>